<dbReference type="PATRIC" id="fig|317.174.peg.5011"/>
<evidence type="ECO:0000256" key="6">
    <source>
        <dbReference type="ARBA" id="ARBA00022692"/>
    </source>
</evidence>
<feature type="topological domain" description="Periplasmic" evidence="14">
    <location>
        <begin position="32"/>
        <end position="49"/>
    </location>
</feature>
<keyword evidence="10 14" id="KW-0472">Membrane</keyword>
<protein>
    <recommendedName>
        <fullName evidence="14">Disulfide bond formation protein B</fullName>
    </recommendedName>
    <alternativeName>
        <fullName evidence="14">Disulfide oxidoreductase</fullName>
    </alternativeName>
</protein>
<feature type="disulfide bond" description="Redox-active" evidence="14">
    <location>
        <begin position="41"/>
        <end position="44"/>
    </location>
</feature>
<organism evidence="16 17">
    <name type="scientific">Pseudomonas syringae</name>
    <dbReference type="NCBI Taxonomy" id="317"/>
    <lineage>
        <taxon>Bacteria</taxon>
        <taxon>Pseudomonadati</taxon>
        <taxon>Pseudomonadota</taxon>
        <taxon>Gammaproteobacteria</taxon>
        <taxon>Pseudomonadales</taxon>
        <taxon>Pseudomonadaceae</taxon>
        <taxon>Pseudomonas</taxon>
    </lineage>
</organism>
<proteinExistence type="inferred from homology"/>
<evidence type="ECO:0000256" key="2">
    <source>
        <dbReference type="ARBA" id="ARBA00008823"/>
    </source>
</evidence>
<evidence type="ECO:0000256" key="14">
    <source>
        <dbReference type="HAMAP-Rule" id="MF_00286"/>
    </source>
</evidence>
<keyword evidence="4 14" id="KW-1003">Cell membrane</keyword>
<evidence type="ECO:0000256" key="5">
    <source>
        <dbReference type="ARBA" id="ARBA00022519"/>
    </source>
</evidence>
<evidence type="ECO:0000256" key="11">
    <source>
        <dbReference type="ARBA" id="ARBA00023157"/>
    </source>
</evidence>
<evidence type="ECO:0000256" key="10">
    <source>
        <dbReference type="ARBA" id="ARBA00023136"/>
    </source>
</evidence>
<feature type="topological domain" description="Cytoplasmic" evidence="14">
    <location>
        <begin position="164"/>
        <end position="174"/>
    </location>
</feature>
<evidence type="ECO:0000256" key="15">
    <source>
        <dbReference type="SAM" id="Phobius"/>
    </source>
</evidence>
<comment type="caution">
    <text evidence="14">Lacks conserved residue(s) required for the propagation of feature annotation.</text>
</comment>
<feature type="topological domain" description="Cytoplasmic" evidence="14">
    <location>
        <begin position="66"/>
        <end position="71"/>
    </location>
</feature>
<gene>
    <name evidence="14" type="primary">dsbB</name>
    <name evidence="16" type="ORF">IV02_24505</name>
</gene>
<feature type="transmembrane region" description="Helical" evidence="15">
    <location>
        <begin position="71"/>
        <end position="89"/>
    </location>
</feature>
<dbReference type="NCBIfam" id="NF002552">
    <property type="entry name" value="PRK02110.1"/>
    <property type="match status" value="1"/>
</dbReference>
<evidence type="ECO:0000256" key="8">
    <source>
        <dbReference type="ARBA" id="ARBA00022989"/>
    </source>
</evidence>
<dbReference type="RefSeq" id="WP_020292148.1">
    <property type="nucleotide sequence ID" value="NZ_JPQT01000132.1"/>
</dbReference>
<evidence type="ECO:0000256" key="13">
    <source>
        <dbReference type="ARBA" id="ARBA00023284"/>
    </source>
</evidence>
<dbReference type="Gene3D" id="1.20.1550.10">
    <property type="entry name" value="DsbB-like"/>
    <property type="match status" value="1"/>
</dbReference>
<keyword evidence="12 14" id="KW-0143">Chaperone</keyword>
<dbReference type="InterPro" id="IPR023380">
    <property type="entry name" value="DsbB-like_sf"/>
</dbReference>
<keyword evidence="5" id="KW-0997">Cell inner membrane</keyword>
<comment type="similarity">
    <text evidence="2 14">Belongs to the DsbB family.</text>
</comment>
<keyword evidence="13 14" id="KW-0676">Redox-active center</keyword>
<evidence type="ECO:0000256" key="1">
    <source>
        <dbReference type="ARBA" id="ARBA00004429"/>
    </source>
</evidence>
<dbReference type="InterPro" id="IPR050183">
    <property type="entry name" value="DsbB"/>
</dbReference>
<dbReference type="AlphaFoldDB" id="A0A085UUE7"/>
<feature type="topological domain" description="Cytoplasmic" evidence="14">
    <location>
        <begin position="1"/>
        <end position="14"/>
    </location>
</feature>
<reference evidence="16 17" key="1">
    <citation type="submission" date="2014-07" db="EMBL/GenBank/DDBJ databases">
        <title>Draft Genome Sequences of Environmental Pseudomonas syringae strains.</title>
        <authorList>
            <person name="Baltrus D.A."/>
            <person name="Berge O."/>
            <person name="Morris C."/>
        </authorList>
    </citation>
    <scope>NUCLEOTIDE SEQUENCE [LARGE SCALE GENOMIC DNA]</scope>
    <source>
        <strain evidence="16 17">CEB003</strain>
    </source>
</reference>
<keyword evidence="11 14" id="KW-1015">Disulfide bond</keyword>
<evidence type="ECO:0000256" key="12">
    <source>
        <dbReference type="ARBA" id="ARBA00023186"/>
    </source>
</evidence>
<keyword evidence="6 14" id="KW-0812">Transmembrane</keyword>
<dbReference type="PANTHER" id="PTHR36570">
    <property type="entry name" value="DISULFIDE BOND FORMATION PROTEIN B"/>
    <property type="match status" value="1"/>
</dbReference>
<feature type="transmembrane region" description="Helical" evidence="15">
    <location>
        <begin position="142"/>
        <end position="162"/>
    </location>
</feature>
<dbReference type="InterPro" id="IPR003752">
    <property type="entry name" value="DiS_bond_form_DsbB/BdbC"/>
</dbReference>
<keyword evidence="7 14" id="KW-0249">Electron transport</keyword>
<dbReference type="SUPFAM" id="SSF158442">
    <property type="entry name" value="DsbB-like"/>
    <property type="match status" value="1"/>
</dbReference>
<evidence type="ECO:0000313" key="17">
    <source>
        <dbReference type="Proteomes" id="UP000028643"/>
    </source>
</evidence>
<keyword evidence="8 14" id="KW-1133">Transmembrane helix</keyword>
<comment type="caution">
    <text evidence="16">The sequence shown here is derived from an EMBL/GenBank/DDBJ whole genome shotgun (WGS) entry which is preliminary data.</text>
</comment>
<evidence type="ECO:0000256" key="4">
    <source>
        <dbReference type="ARBA" id="ARBA00022475"/>
    </source>
</evidence>
<comment type="function">
    <text evidence="14">Required for disulfide bond formation in some periplasmic proteins. Acts by oxidizing the DsbA protein.</text>
</comment>
<keyword evidence="9 14" id="KW-0560">Oxidoreductase</keyword>
<name>A0A085UUE7_PSESX</name>
<dbReference type="GO" id="GO:0015035">
    <property type="term" value="F:protein-disulfide reductase activity"/>
    <property type="evidence" value="ECO:0007669"/>
    <property type="project" value="UniProtKB-UniRule"/>
</dbReference>
<dbReference type="Pfam" id="PF02600">
    <property type="entry name" value="DsbB"/>
    <property type="match status" value="1"/>
</dbReference>
<sequence length="174" mass="18734">MSDNMLYLKREKRFLVLLGVICLALIGGALYMQVVLGEAPCPLCILQRYALLFIAIFAFIGAAMPGSRSITVCEVLVTLSAIGGIFAAGRHVYILSHPSESCGIDVLQPIVDGLPLALIFPLGFQVDGFCTTPYPPVLGLSLAQWALVAFVLTVVLVPVGILRNRRKRHGLQGL</sequence>
<evidence type="ECO:0000256" key="7">
    <source>
        <dbReference type="ARBA" id="ARBA00022982"/>
    </source>
</evidence>
<dbReference type="GO" id="GO:0009055">
    <property type="term" value="F:electron transfer activity"/>
    <property type="evidence" value="ECO:0007669"/>
    <property type="project" value="UniProtKB-UniRule"/>
</dbReference>
<dbReference type="GO" id="GO:0005886">
    <property type="term" value="C:plasma membrane"/>
    <property type="evidence" value="ECO:0007669"/>
    <property type="project" value="UniProtKB-SubCell"/>
</dbReference>
<feature type="transmembrane region" description="Helical" evidence="15">
    <location>
        <begin position="47"/>
        <end position="64"/>
    </location>
</feature>
<feature type="topological domain" description="Periplasmic" evidence="14">
    <location>
        <begin position="90"/>
        <end position="144"/>
    </location>
</feature>
<evidence type="ECO:0000256" key="3">
    <source>
        <dbReference type="ARBA" id="ARBA00022448"/>
    </source>
</evidence>
<dbReference type="EMBL" id="JPQT01000132">
    <property type="protein sequence ID" value="KFE46810.1"/>
    <property type="molecule type" value="Genomic_DNA"/>
</dbReference>
<dbReference type="Proteomes" id="UP000028643">
    <property type="component" value="Unassembled WGS sequence"/>
</dbReference>
<evidence type="ECO:0000256" key="9">
    <source>
        <dbReference type="ARBA" id="ARBA00023002"/>
    </source>
</evidence>
<evidence type="ECO:0000313" key="16">
    <source>
        <dbReference type="EMBL" id="KFE46810.1"/>
    </source>
</evidence>
<comment type="subcellular location">
    <subcellularLocation>
        <location evidence="1">Cell inner membrane</location>
        <topology evidence="1">Multi-pass membrane protein</topology>
    </subcellularLocation>
    <subcellularLocation>
        <location evidence="14">Cell membrane</location>
        <topology evidence="14">Multi-pass membrane protein</topology>
    </subcellularLocation>
</comment>
<dbReference type="InterPro" id="IPR022920">
    <property type="entry name" value="Disulphide_bond_form_DsbB"/>
</dbReference>
<keyword evidence="3 14" id="KW-0813">Transport</keyword>
<dbReference type="GO" id="GO:0006457">
    <property type="term" value="P:protein folding"/>
    <property type="evidence" value="ECO:0007669"/>
    <property type="project" value="InterPro"/>
</dbReference>
<accession>A0A085UUE7</accession>
<dbReference type="PANTHER" id="PTHR36570:SF3">
    <property type="entry name" value="DISULFIDE BOND FORMATION PROTEIN B"/>
    <property type="match status" value="1"/>
</dbReference>
<dbReference type="HAMAP" id="MF_00286">
    <property type="entry name" value="DsbB"/>
    <property type="match status" value="1"/>
</dbReference>